<feature type="domain" description="Response regulatory" evidence="4">
    <location>
        <begin position="15"/>
        <end position="131"/>
    </location>
</feature>
<evidence type="ECO:0000259" key="4">
    <source>
        <dbReference type="PROSITE" id="PS50110"/>
    </source>
</evidence>
<dbReference type="InterPro" id="IPR036388">
    <property type="entry name" value="WH-like_DNA-bd_sf"/>
</dbReference>
<dbReference type="EMBL" id="JALNMH010000001">
    <property type="protein sequence ID" value="MCK7592148.1"/>
    <property type="molecule type" value="Genomic_DNA"/>
</dbReference>
<accession>A0ABT0GC72</accession>
<dbReference type="PANTHER" id="PTHR45566:SF1">
    <property type="entry name" value="HTH-TYPE TRANSCRIPTIONAL REGULATOR YHJB-RELATED"/>
    <property type="match status" value="1"/>
</dbReference>
<dbReference type="Pfam" id="PF00072">
    <property type="entry name" value="Response_reg"/>
    <property type="match status" value="1"/>
</dbReference>
<feature type="modified residue" description="4-aspartylphosphate" evidence="2">
    <location>
        <position position="66"/>
    </location>
</feature>
<dbReference type="PANTHER" id="PTHR45566">
    <property type="entry name" value="HTH-TYPE TRANSCRIPTIONAL REGULATOR YHJB-RELATED"/>
    <property type="match status" value="1"/>
</dbReference>
<evidence type="ECO:0000259" key="3">
    <source>
        <dbReference type="PROSITE" id="PS50043"/>
    </source>
</evidence>
<dbReference type="SMART" id="SM00448">
    <property type="entry name" value="REC"/>
    <property type="match status" value="1"/>
</dbReference>
<evidence type="ECO:0000256" key="1">
    <source>
        <dbReference type="ARBA" id="ARBA00023125"/>
    </source>
</evidence>
<evidence type="ECO:0000313" key="5">
    <source>
        <dbReference type="EMBL" id="MCK7592148.1"/>
    </source>
</evidence>
<dbReference type="Proteomes" id="UP001431449">
    <property type="component" value="Unassembled WGS sequence"/>
</dbReference>
<dbReference type="PRINTS" id="PR00038">
    <property type="entry name" value="HTHLUXR"/>
</dbReference>
<organism evidence="5 6">
    <name type="scientific">Pseudomarimonas salicorniae</name>
    <dbReference type="NCBI Taxonomy" id="2933270"/>
    <lineage>
        <taxon>Bacteria</taxon>
        <taxon>Pseudomonadati</taxon>
        <taxon>Pseudomonadota</taxon>
        <taxon>Gammaproteobacteria</taxon>
        <taxon>Lysobacterales</taxon>
        <taxon>Lysobacteraceae</taxon>
        <taxon>Pseudomarimonas</taxon>
    </lineage>
</organism>
<dbReference type="SUPFAM" id="SSF52172">
    <property type="entry name" value="CheY-like"/>
    <property type="match status" value="1"/>
</dbReference>
<dbReference type="PROSITE" id="PS00622">
    <property type="entry name" value="HTH_LUXR_1"/>
    <property type="match status" value="1"/>
</dbReference>
<sequence>MSQQSPTPEVDGTPQVWVLDDDALLTELLVRTLGETGLRAQPLTDPRAFLSAANALPDAPTVLLCDLQMPGLDGISLARELRAGGFLHPIVLMSAHFDVDNMLEAMREGFFQVIRKPLDLATLPLELKRAYEQAEDDWRRRQTVDSIQQQVEKLTSREQEVVQALGLGLMNKQVADRLDLSIKTIEAHRQRIMGKLGLRSANALIRFSIEWRLLAGGPAAQQAGARPH</sequence>
<gene>
    <name evidence="5" type="ORF">M0G41_00520</name>
</gene>
<dbReference type="CDD" id="cd06170">
    <property type="entry name" value="LuxR_C_like"/>
    <property type="match status" value="1"/>
</dbReference>
<evidence type="ECO:0000256" key="2">
    <source>
        <dbReference type="PROSITE-ProRule" id="PRU00169"/>
    </source>
</evidence>
<reference evidence="5" key="1">
    <citation type="submission" date="2022-04" db="EMBL/GenBank/DDBJ databases">
        <title>Lysobacter sp. CAU 1642 isolated from sea sand.</title>
        <authorList>
            <person name="Kim W."/>
        </authorList>
    </citation>
    <scope>NUCLEOTIDE SEQUENCE</scope>
    <source>
        <strain evidence="5">CAU 1642</strain>
    </source>
</reference>
<dbReference type="Gene3D" id="1.10.10.10">
    <property type="entry name" value="Winged helix-like DNA-binding domain superfamily/Winged helix DNA-binding domain"/>
    <property type="match status" value="1"/>
</dbReference>
<comment type="caution">
    <text evidence="5">The sequence shown here is derived from an EMBL/GenBank/DDBJ whole genome shotgun (WGS) entry which is preliminary data.</text>
</comment>
<dbReference type="InterPro" id="IPR000792">
    <property type="entry name" value="Tscrpt_reg_LuxR_C"/>
</dbReference>
<dbReference type="InterPro" id="IPR011006">
    <property type="entry name" value="CheY-like_superfamily"/>
</dbReference>
<dbReference type="SMART" id="SM00421">
    <property type="entry name" value="HTH_LUXR"/>
    <property type="match status" value="1"/>
</dbReference>
<protein>
    <submittedName>
        <fullName evidence="5">Response regulator</fullName>
    </submittedName>
</protein>
<dbReference type="Gene3D" id="3.40.50.2300">
    <property type="match status" value="1"/>
</dbReference>
<dbReference type="PROSITE" id="PS50043">
    <property type="entry name" value="HTH_LUXR_2"/>
    <property type="match status" value="1"/>
</dbReference>
<dbReference type="SUPFAM" id="SSF46894">
    <property type="entry name" value="C-terminal effector domain of the bipartite response regulators"/>
    <property type="match status" value="1"/>
</dbReference>
<dbReference type="InterPro" id="IPR001789">
    <property type="entry name" value="Sig_transdc_resp-reg_receiver"/>
</dbReference>
<evidence type="ECO:0000313" key="6">
    <source>
        <dbReference type="Proteomes" id="UP001431449"/>
    </source>
</evidence>
<proteinExistence type="predicted"/>
<keyword evidence="2" id="KW-0597">Phosphoprotein</keyword>
<dbReference type="Pfam" id="PF00196">
    <property type="entry name" value="GerE"/>
    <property type="match status" value="1"/>
</dbReference>
<keyword evidence="6" id="KW-1185">Reference proteome</keyword>
<name>A0ABT0GC72_9GAMM</name>
<keyword evidence="1" id="KW-0238">DNA-binding</keyword>
<dbReference type="PROSITE" id="PS50110">
    <property type="entry name" value="RESPONSE_REGULATORY"/>
    <property type="match status" value="1"/>
</dbReference>
<dbReference type="InterPro" id="IPR016032">
    <property type="entry name" value="Sig_transdc_resp-reg_C-effctor"/>
</dbReference>
<feature type="domain" description="HTH luxR-type" evidence="3">
    <location>
        <begin position="147"/>
        <end position="212"/>
    </location>
</feature>
<dbReference type="InterPro" id="IPR051015">
    <property type="entry name" value="EvgA-like"/>
</dbReference>
<dbReference type="RefSeq" id="WP_248204131.1">
    <property type="nucleotide sequence ID" value="NZ_JALNMH010000001.1"/>
</dbReference>